<name>A0A0B4DT14_9MICO</name>
<comment type="caution">
    <text evidence="1">The sequence shown here is derived from an EMBL/GenBank/DDBJ whole genome shotgun (WGS) entry which is preliminary data.</text>
</comment>
<gene>
    <name evidence="1" type="ORF">RM52_10250</name>
</gene>
<dbReference type="EMBL" id="JWSZ01000012">
    <property type="protein sequence ID" value="KIC57393.1"/>
    <property type="molecule type" value="Genomic_DNA"/>
</dbReference>
<dbReference type="Pfam" id="PF19730">
    <property type="entry name" value="DUF6221"/>
    <property type="match status" value="1"/>
</dbReference>
<accession>A0A0B4DT14</accession>
<evidence type="ECO:0000313" key="1">
    <source>
        <dbReference type="EMBL" id="KIC57393.1"/>
    </source>
</evidence>
<proteinExistence type="predicted"/>
<protein>
    <submittedName>
        <fullName evidence="1">Uncharacterized protein</fullName>
    </submittedName>
</protein>
<dbReference type="Proteomes" id="UP000031202">
    <property type="component" value="Unassembled WGS sequence"/>
</dbReference>
<dbReference type="RefSeq" id="WP_039416046.1">
    <property type="nucleotide sequence ID" value="NZ_JWSZ01000012.1"/>
</dbReference>
<dbReference type="AlphaFoldDB" id="A0A0B4DT14"/>
<organism evidence="1 2">
    <name type="scientific">Microbacterium hominis</name>
    <dbReference type="NCBI Taxonomy" id="162426"/>
    <lineage>
        <taxon>Bacteria</taxon>
        <taxon>Bacillati</taxon>
        <taxon>Actinomycetota</taxon>
        <taxon>Actinomycetes</taxon>
        <taxon>Micrococcales</taxon>
        <taxon>Microbacteriaceae</taxon>
        <taxon>Microbacterium</taxon>
    </lineage>
</organism>
<dbReference type="InterPro" id="IPR046193">
    <property type="entry name" value="DUF6221"/>
</dbReference>
<sequence>MPELSETLVRFLEARIEEDEIVARFVQRESPTNDVVFATWATPFFSDPDRMVLAIDYQRVLGECAAKRRIIDAYLEVRDHGSPHYTAAADYMESVLFELAAVHSTHPDYRSEWAP</sequence>
<evidence type="ECO:0000313" key="2">
    <source>
        <dbReference type="Proteomes" id="UP000031202"/>
    </source>
</evidence>
<reference evidence="1 2" key="1">
    <citation type="submission" date="2014-12" db="EMBL/GenBank/DDBJ databases">
        <title>Genome sequencing of Microbacterium hominis TPW29.</title>
        <authorList>
            <person name="Tan P.W."/>
            <person name="Chan K.-G."/>
        </authorList>
    </citation>
    <scope>NUCLEOTIDE SEQUENCE [LARGE SCALE GENOMIC DNA]</scope>
    <source>
        <strain evidence="1 2">TPW29</strain>
    </source>
</reference>